<evidence type="ECO:0000256" key="2">
    <source>
        <dbReference type="ARBA" id="ARBA00022692"/>
    </source>
</evidence>
<reference evidence="8" key="1">
    <citation type="submission" date="2013-10" db="EMBL/GenBank/DDBJ databases">
        <title>Genome sequencing of Onchocerca volvulus.</title>
        <authorList>
            <person name="Cotton J."/>
            <person name="Tsai J."/>
            <person name="Stanley E."/>
            <person name="Tracey A."/>
            <person name="Holroyd N."/>
            <person name="Lustigman S."/>
            <person name="Berriman M."/>
        </authorList>
    </citation>
    <scope>NUCLEOTIDE SEQUENCE</scope>
</reference>
<evidence type="ECO:0000313" key="8">
    <source>
        <dbReference type="Proteomes" id="UP000024404"/>
    </source>
</evidence>
<organism evidence="7 8">
    <name type="scientific">Onchocerca volvulus</name>
    <dbReference type="NCBI Taxonomy" id="6282"/>
    <lineage>
        <taxon>Eukaryota</taxon>
        <taxon>Metazoa</taxon>
        <taxon>Ecdysozoa</taxon>
        <taxon>Nematoda</taxon>
        <taxon>Chromadorea</taxon>
        <taxon>Rhabditida</taxon>
        <taxon>Spirurina</taxon>
        <taxon>Spiruromorpha</taxon>
        <taxon>Filarioidea</taxon>
        <taxon>Onchocercidae</taxon>
        <taxon>Onchocerca</taxon>
    </lineage>
</organism>
<keyword evidence="8" id="KW-1185">Reference proteome</keyword>
<keyword evidence="3 5" id="KW-1133">Transmembrane helix</keyword>
<evidence type="ECO:0000259" key="6">
    <source>
        <dbReference type="PROSITE" id="PS50801"/>
    </source>
</evidence>
<protein>
    <submittedName>
        <fullName evidence="7">STAS domain-containing protein</fullName>
    </submittedName>
</protein>
<dbReference type="PANTHER" id="PTHR11814">
    <property type="entry name" value="SULFATE TRANSPORTER"/>
    <property type="match status" value="1"/>
</dbReference>
<comment type="subcellular location">
    <subcellularLocation>
        <location evidence="1">Membrane</location>
        <topology evidence="1">Multi-pass membrane protein</topology>
    </subcellularLocation>
</comment>
<accession>A0A8R1TP08</accession>
<evidence type="ECO:0000256" key="3">
    <source>
        <dbReference type="ARBA" id="ARBA00022989"/>
    </source>
</evidence>
<evidence type="ECO:0000256" key="1">
    <source>
        <dbReference type="ARBA" id="ARBA00004141"/>
    </source>
</evidence>
<dbReference type="EMBL" id="CMVM020000049">
    <property type="status" value="NOT_ANNOTATED_CDS"/>
    <property type="molecule type" value="Genomic_DNA"/>
</dbReference>
<dbReference type="InterPro" id="IPR011547">
    <property type="entry name" value="SLC26A/SulP_dom"/>
</dbReference>
<dbReference type="InterPro" id="IPR002645">
    <property type="entry name" value="STAS_dom"/>
</dbReference>
<dbReference type="Gene3D" id="3.30.750.24">
    <property type="entry name" value="STAS domain"/>
    <property type="match status" value="1"/>
</dbReference>
<dbReference type="NCBIfam" id="TIGR00815">
    <property type="entry name" value="sulP"/>
    <property type="match status" value="1"/>
</dbReference>
<dbReference type="EnsemblMetazoa" id="OVOC1629.1">
    <property type="protein sequence ID" value="OVOC1629.1"/>
    <property type="gene ID" value="WBGene00238438"/>
</dbReference>
<dbReference type="GO" id="GO:0016020">
    <property type="term" value="C:membrane"/>
    <property type="evidence" value="ECO:0007669"/>
    <property type="project" value="UniProtKB-SubCell"/>
</dbReference>
<reference evidence="7" key="2">
    <citation type="submission" date="2022-06" db="UniProtKB">
        <authorList>
            <consortium name="EnsemblMetazoa"/>
        </authorList>
    </citation>
    <scope>IDENTIFICATION</scope>
</reference>
<proteinExistence type="predicted"/>
<feature type="transmembrane region" description="Helical" evidence="5">
    <location>
        <begin position="463"/>
        <end position="495"/>
    </location>
</feature>
<dbReference type="InterPro" id="IPR036513">
    <property type="entry name" value="STAS_dom_sf"/>
</dbReference>
<keyword evidence="4 5" id="KW-0472">Membrane</keyword>
<feature type="transmembrane region" description="Helical" evidence="5">
    <location>
        <begin position="278"/>
        <end position="299"/>
    </location>
</feature>
<dbReference type="InterPro" id="IPR001902">
    <property type="entry name" value="SLC26A/SulP_fam"/>
</dbReference>
<keyword evidence="2 5" id="KW-0812">Transmembrane</keyword>
<feature type="transmembrane region" description="Helical" evidence="5">
    <location>
        <begin position="413"/>
        <end position="442"/>
    </location>
</feature>
<feature type="domain" description="STAS" evidence="6">
    <location>
        <begin position="520"/>
        <end position="652"/>
    </location>
</feature>
<dbReference type="CDD" id="cd07042">
    <property type="entry name" value="STAS_SulP_like_sulfate_transporter"/>
    <property type="match status" value="1"/>
</dbReference>
<evidence type="ECO:0000256" key="5">
    <source>
        <dbReference type="SAM" id="Phobius"/>
    </source>
</evidence>
<dbReference type="AlphaFoldDB" id="A0A8R1TP08"/>
<feature type="transmembrane region" description="Helical" evidence="5">
    <location>
        <begin position="369"/>
        <end position="387"/>
    </location>
</feature>
<dbReference type="Pfam" id="PF00916">
    <property type="entry name" value="Sulfate_transp"/>
    <property type="match status" value="1"/>
</dbReference>
<evidence type="ECO:0000313" key="7">
    <source>
        <dbReference type="EnsemblMetazoa" id="OVOC1629.1"/>
    </source>
</evidence>
<name>A0A8R1TP08_ONCVO</name>
<feature type="transmembrane region" description="Helical" evidence="5">
    <location>
        <begin position="329"/>
        <end position="349"/>
    </location>
</feature>
<evidence type="ECO:0000256" key="4">
    <source>
        <dbReference type="ARBA" id="ARBA00023136"/>
    </source>
</evidence>
<feature type="transmembrane region" description="Helical" evidence="5">
    <location>
        <begin position="250"/>
        <end position="266"/>
    </location>
</feature>
<sequence>MEVKNVWYNHGLNQAEYDEKFRYRSKSTLKQQLKQKACRLMSPCSSPMNLWRWLMDFVPVLQWLPKYNWKTDTLHDIIGGLTIGVMHIPQSIAYAILAGTDPINGLYTSLFPVFFYMFFGTSKHASVGSFAVTSIMTGFASNEIIQQQSEMSNTIIMNNTITSLTHAEVTTTLAFTTGIVELAAGIFQLEFLTACFSDTLVSGFITAAAVHIVIAQLDGFFGFTAPKFNGIGYLFKRIYSILTHIPQTNFYTFGMSIFGVIFLYLGKSFMTPFLNKHLPFNVPVPYELFLIVISIIISYTMNLYTNHGVLIVGDIPTALPIPRLPRFDIILNCFPYAIGIAAVTVAIHISLAKMIAKRMNYQIDSEQELYALSFTTILSSFFPIFPLSTSLTRTMISIEVGTRTQFSAMSSCLLLLAVILFLGPLLHALPMCTLAVIILFSLRSMFLKFAELPKIWPISKIDFLIWIVAFTTTVGLDVMIGLVISVVFALMTLIFRSQWPRLERLAQVSISEPYFDNPKRYISVAHNPNIRMYRFESPLLFNNVERFKLSVYDAIKEWENKANAINNLENVDNLKSSSYRYLILDCSGISYIDYMGLNMLKEIVNELESQKIILHFAACSTSVRDSLEAAKIFETIPKHCFFPTVDDAIAVISHLREPNGNIISVIKSNHNNIMQLRIEPDMLADSDTI</sequence>
<dbReference type="SUPFAM" id="SSF52091">
    <property type="entry name" value="SpoIIaa-like"/>
    <property type="match status" value="1"/>
</dbReference>
<dbReference type="PROSITE" id="PS50801">
    <property type="entry name" value="STAS"/>
    <property type="match status" value="1"/>
</dbReference>
<dbReference type="Proteomes" id="UP000024404">
    <property type="component" value="Unassembled WGS sequence"/>
</dbReference>
<dbReference type="Pfam" id="PF01740">
    <property type="entry name" value="STAS"/>
    <property type="match status" value="1"/>
</dbReference>
<dbReference type="GO" id="GO:0055085">
    <property type="term" value="P:transmembrane transport"/>
    <property type="evidence" value="ECO:0007669"/>
    <property type="project" value="InterPro"/>
</dbReference>